<proteinExistence type="inferred from homology"/>
<dbReference type="PROSITE" id="PS51677">
    <property type="entry name" value="NODB"/>
    <property type="match status" value="1"/>
</dbReference>
<name>A0A9X9XFP5_9PROT</name>
<dbReference type="CDD" id="cd10938">
    <property type="entry name" value="CE4_HpPgdA_like"/>
    <property type="match status" value="1"/>
</dbReference>
<dbReference type="Proteomes" id="UP001138709">
    <property type="component" value="Unassembled WGS sequence"/>
</dbReference>
<evidence type="ECO:0000313" key="6">
    <source>
        <dbReference type="EMBL" id="MBR0682531.1"/>
    </source>
</evidence>
<dbReference type="Pfam" id="PF01522">
    <property type="entry name" value="Polysacc_deac_1"/>
    <property type="match status" value="1"/>
</dbReference>
<dbReference type="InterPro" id="IPR002509">
    <property type="entry name" value="NODB_dom"/>
</dbReference>
<accession>A0A9X9XFP5</accession>
<dbReference type="EMBL" id="JAAEDL010000020">
    <property type="protein sequence ID" value="MBR0682531.1"/>
    <property type="molecule type" value="Genomic_DNA"/>
</dbReference>
<comment type="caution">
    <text evidence="6">The sequence shown here is derived from an EMBL/GenBank/DDBJ whole genome shotgun (WGS) entry which is preliminary data.</text>
</comment>
<reference evidence="6" key="2">
    <citation type="journal article" date="2021" name="Syst. Appl. Microbiol.">
        <title>Roseomonas hellenica sp. nov., isolated from roots of wild-growing Alkanna tinctoria.</title>
        <authorList>
            <person name="Rat A."/>
            <person name="Naranjo H.D."/>
            <person name="Lebbe L."/>
            <person name="Cnockaert M."/>
            <person name="Krigas N."/>
            <person name="Grigoriadou K."/>
            <person name="Maloupa E."/>
            <person name="Willems A."/>
        </authorList>
    </citation>
    <scope>NUCLEOTIDE SEQUENCE</scope>
    <source>
        <strain evidence="6">LMG 31228</strain>
    </source>
</reference>
<dbReference type="PANTHER" id="PTHR47561">
    <property type="entry name" value="POLYSACCHARIDE DEACETYLASE FAMILY PROTEIN (AFU_ORTHOLOGUE AFUA_6G05030)"/>
    <property type="match status" value="1"/>
</dbReference>
<evidence type="ECO:0000313" key="7">
    <source>
        <dbReference type="Proteomes" id="UP001138709"/>
    </source>
</evidence>
<evidence type="ECO:0000256" key="3">
    <source>
        <dbReference type="ARBA" id="ARBA00020071"/>
    </source>
</evidence>
<evidence type="ECO:0000256" key="2">
    <source>
        <dbReference type="ARBA" id="ARBA00010973"/>
    </source>
</evidence>
<dbReference type="SUPFAM" id="SSF88713">
    <property type="entry name" value="Glycoside hydrolase/deacetylase"/>
    <property type="match status" value="1"/>
</dbReference>
<keyword evidence="7" id="KW-1185">Reference proteome</keyword>
<feature type="domain" description="NodB homology" evidence="5">
    <location>
        <begin position="62"/>
        <end position="284"/>
    </location>
</feature>
<organism evidence="6 7">
    <name type="scientific">Neoroseomonas eburnea</name>
    <dbReference type="NCBI Taxonomy" id="1346889"/>
    <lineage>
        <taxon>Bacteria</taxon>
        <taxon>Pseudomonadati</taxon>
        <taxon>Pseudomonadota</taxon>
        <taxon>Alphaproteobacteria</taxon>
        <taxon>Acetobacterales</taxon>
        <taxon>Acetobacteraceae</taxon>
        <taxon>Neoroseomonas</taxon>
    </lineage>
</organism>
<reference evidence="6" key="1">
    <citation type="submission" date="2020-01" db="EMBL/GenBank/DDBJ databases">
        <authorList>
            <person name="Rat A."/>
        </authorList>
    </citation>
    <scope>NUCLEOTIDE SEQUENCE</scope>
    <source>
        <strain evidence="6">LMG 31228</strain>
    </source>
</reference>
<dbReference type="RefSeq" id="WP_211848067.1">
    <property type="nucleotide sequence ID" value="NZ_JAAEDL010000020.1"/>
</dbReference>
<protein>
    <recommendedName>
        <fullName evidence="3">Chitooligosaccharide deacetylase</fullName>
    </recommendedName>
    <alternativeName>
        <fullName evidence="4">Nodulation protein B</fullName>
    </alternativeName>
</protein>
<dbReference type="InterPro" id="IPR037950">
    <property type="entry name" value="PgdA-like"/>
</dbReference>
<gene>
    <name evidence="6" type="ORF">GXW74_18715</name>
</gene>
<dbReference type="Gene3D" id="3.20.20.370">
    <property type="entry name" value="Glycoside hydrolase/deacetylase"/>
    <property type="match status" value="1"/>
</dbReference>
<sequence>MSDGKAKPWDWSEPEWRRIVGRARAGRSLAPASWPGGARCAVALSFDADHETIPLRDADESPMRISQGQYGNRQGVKRIRALLDRHGVRASFFYPAVSALLHPEEVRAVAAEGNEIGIHSWIHEANTQLPPGVERDLTLRSADTLEKIAGRRPVGIRTASWDFSVDTMDIIRELGLLYDSSLMADDDPYELEVQGEATGIVELPPEWIRDDAVYFNMVRFSALRPYTPPSAVEEIFRAEFEGALAEGGLFLLTMHPHVIGHRSRIALLDRLVQYMKGTPGVWFGTHEEVARWCAQQAGMAAPNVSSGF</sequence>
<comment type="function">
    <text evidence="1">Is involved in generating a small heat-stable compound (Nod), an acylated oligomer of N-acetylglucosamine, that stimulates mitosis in various plant protoplasts.</text>
</comment>
<evidence type="ECO:0000259" key="5">
    <source>
        <dbReference type="PROSITE" id="PS51677"/>
    </source>
</evidence>
<evidence type="ECO:0000256" key="1">
    <source>
        <dbReference type="ARBA" id="ARBA00003236"/>
    </source>
</evidence>
<dbReference type="GO" id="GO:0016810">
    <property type="term" value="F:hydrolase activity, acting on carbon-nitrogen (but not peptide) bonds"/>
    <property type="evidence" value="ECO:0007669"/>
    <property type="project" value="InterPro"/>
</dbReference>
<evidence type="ECO:0000256" key="4">
    <source>
        <dbReference type="ARBA" id="ARBA00032976"/>
    </source>
</evidence>
<dbReference type="AlphaFoldDB" id="A0A9X9XFP5"/>
<comment type="similarity">
    <text evidence="2">Belongs to the polysaccharide deacetylase family.</text>
</comment>
<dbReference type="PANTHER" id="PTHR47561:SF1">
    <property type="entry name" value="POLYSACCHARIDE DEACETYLASE FAMILY PROTEIN (AFU_ORTHOLOGUE AFUA_6G05030)"/>
    <property type="match status" value="1"/>
</dbReference>
<dbReference type="GO" id="GO:0005975">
    <property type="term" value="P:carbohydrate metabolic process"/>
    <property type="evidence" value="ECO:0007669"/>
    <property type="project" value="InterPro"/>
</dbReference>
<dbReference type="InterPro" id="IPR011330">
    <property type="entry name" value="Glyco_hydro/deAcase_b/a-brl"/>
</dbReference>